<dbReference type="FunFam" id="3.80.10.10:FF:000095">
    <property type="entry name" value="LRR receptor-like serine/threonine-protein kinase GSO1"/>
    <property type="match status" value="2"/>
</dbReference>
<evidence type="ECO:0000259" key="13">
    <source>
        <dbReference type="Pfam" id="PF08263"/>
    </source>
</evidence>
<keyword evidence="6" id="KW-0732">Signal</keyword>
<dbReference type="GO" id="GO:0016301">
    <property type="term" value="F:kinase activity"/>
    <property type="evidence" value="ECO:0007669"/>
    <property type="project" value="UniProtKB-KW"/>
</dbReference>
<dbReference type="InterPro" id="IPR055414">
    <property type="entry name" value="LRR_R13L4/SHOC2-like"/>
</dbReference>
<dbReference type="Proteomes" id="UP000288805">
    <property type="component" value="Unassembled WGS sequence"/>
</dbReference>
<feature type="domain" description="Leucine-rich repeat-containing N-terminal plant-type" evidence="13">
    <location>
        <begin position="55"/>
        <end position="89"/>
    </location>
</feature>
<dbReference type="EMBL" id="QGNW01001336">
    <property type="protein sequence ID" value="RVW45059.1"/>
    <property type="molecule type" value="Genomic_DNA"/>
</dbReference>
<keyword evidence="3" id="KW-1003">Cell membrane</keyword>
<dbReference type="PANTHER" id="PTHR48063">
    <property type="entry name" value="LRR RECEPTOR-LIKE KINASE"/>
    <property type="match status" value="1"/>
</dbReference>
<dbReference type="AlphaFoldDB" id="A0A438EBM0"/>
<keyword evidence="7" id="KW-0677">Repeat</keyword>
<evidence type="ECO:0000256" key="9">
    <source>
        <dbReference type="ARBA" id="ARBA00023136"/>
    </source>
</evidence>
<dbReference type="InterPro" id="IPR003591">
    <property type="entry name" value="Leu-rich_rpt_typical-subtyp"/>
</dbReference>
<dbReference type="SUPFAM" id="SSF52058">
    <property type="entry name" value="L domain-like"/>
    <property type="match status" value="1"/>
</dbReference>
<keyword evidence="8 12" id="KW-1133">Transmembrane helix</keyword>
<dbReference type="SMART" id="SM00369">
    <property type="entry name" value="LRR_TYP"/>
    <property type="match status" value="8"/>
</dbReference>
<evidence type="ECO:0000256" key="6">
    <source>
        <dbReference type="ARBA" id="ARBA00022729"/>
    </source>
</evidence>
<evidence type="ECO:0000256" key="11">
    <source>
        <dbReference type="ARBA" id="ARBA00023180"/>
    </source>
</evidence>
<dbReference type="FunFam" id="3.80.10.10:FF:000649">
    <property type="entry name" value="Leucine Rich Repeat family protein"/>
    <property type="match status" value="1"/>
</dbReference>
<dbReference type="SUPFAM" id="SSF52047">
    <property type="entry name" value="RNI-like"/>
    <property type="match status" value="2"/>
</dbReference>
<proteinExistence type="inferred from homology"/>
<dbReference type="Gene3D" id="3.80.10.10">
    <property type="entry name" value="Ribonuclease Inhibitor"/>
    <property type="match status" value="4"/>
</dbReference>
<evidence type="ECO:0000259" key="14">
    <source>
        <dbReference type="Pfam" id="PF23598"/>
    </source>
</evidence>
<evidence type="ECO:0000256" key="12">
    <source>
        <dbReference type="SAM" id="Phobius"/>
    </source>
</evidence>
<evidence type="ECO:0000256" key="3">
    <source>
        <dbReference type="ARBA" id="ARBA00022475"/>
    </source>
</evidence>
<dbReference type="Pfam" id="PF08263">
    <property type="entry name" value="LRRNT_2"/>
    <property type="match status" value="1"/>
</dbReference>
<dbReference type="InterPro" id="IPR046956">
    <property type="entry name" value="RLP23-like"/>
</dbReference>
<dbReference type="GO" id="GO:0005886">
    <property type="term" value="C:plasma membrane"/>
    <property type="evidence" value="ECO:0007669"/>
    <property type="project" value="UniProtKB-SubCell"/>
</dbReference>
<accession>A0A438EBM0</accession>
<evidence type="ECO:0000256" key="8">
    <source>
        <dbReference type="ARBA" id="ARBA00022989"/>
    </source>
</evidence>
<organism evidence="15 16">
    <name type="scientific">Vitis vinifera</name>
    <name type="common">Grape</name>
    <dbReference type="NCBI Taxonomy" id="29760"/>
    <lineage>
        <taxon>Eukaryota</taxon>
        <taxon>Viridiplantae</taxon>
        <taxon>Streptophyta</taxon>
        <taxon>Embryophyta</taxon>
        <taxon>Tracheophyta</taxon>
        <taxon>Spermatophyta</taxon>
        <taxon>Magnoliopsida</taxon>
        <taxon>eudicotyledons</taxon>
        <taxon>Gunneridae</taxon>
        <taxon>Pentapetalae</taxon>
        <taxon>rosids</taxon>
        <taxon>Vitales</taxon>
        <taxon>Vitaceae</taxon>
        <taxon>Viteae</taxon>
        <taxon>Vitis</taxon>
    </lineage>
</organism>
<evidence type="ECO:0000256" key="1">
    <source>
        <dbReference type="ARBA" id="ARBA00004251"/>
    </source>
</evidence>
<keyword evidence="15" id="KW-0808">Transferase</keyword>
<evidence type="ECO:0000256" key="10">
    <source>
        <dbReference type="ARBA" id="ARBA00023170"/>
    </source>
</evidence>
<dbReference type="InterPro" id="IPR013210">
    <property type="entry name" value="LRR_N_plant-typ"/>
</dbReference>
<dbReference type="PANTHER" id="PTHR48063:SF81">
    <property type="entry name" value="LEUCINE-RICH REPEAT-CONTAINING N-TERMINAL PLANT-TYPE DOMAIN-CONTAINING PROTEIN"/>
    <property type="match status" value="1"/>
</dbReference>
<dbReference type="InterPro" id="IPR001611">
    <property type="entry name" value="Leu-rich_rpt"/>
</dbReference>
<dbReference type="InterPro" id="IPR032675">
    <property type="entry name" value="LRR_dom_sf"/>
</dbReference>
<keyword evidence="10 15" id="KW-0675">Receptor</keyword>
<evidence type="ECO:0000313" key="15">
    <source>
        <dbReference type="EMBL" id="RVW45059.1"/>
    </source>
</evidence>
<keyword evidence="4" id="KW-0433">Leucine-rich repeat</keyword>
<name>A0A438EBM0_VITVI</name>
<keyword evidence="11" id="KW-0325">Glycoprotein</keyword>
<reference evidence="15 16" key="1">
    <citation type="journal article" date="2018" name="PLoS Genet.">
        <title>Population sequencing reveals clonal diversity and ancestral inbreeding in the grapevine cultivar Chardonnay.</title>
        <authorList>
            <person name="Roach M.J."/>
            <person name="Johnson D.L."/>
            <person name="Bohlmann J."/>
            <person name="van Vuuren H.J."/>
            <person name="Jones S.J."/>
            <person name="Pretorius I.S."/>
            <person name="Schmidt S.A."/>
            <person name="Borneman A.R."/>
        </authorList>
    </citation>
    <scope>NUCLEOTIDE SEQUENCE [LARGE SCALE GENOMIC DNA]</scope>
    <source>
        <strain evidence="16">cv. Chardonnay</strain>
        <tissue evidence="15">Leaf</tissue>
    </source>
</reference>
<keyword evidence="15" id="KW-0418">Kinase</keyword>
<sequence>MEEKLSLLHFDHNIIMCNVITQFLSLLLLSGFLSQGTIKLSSCDANQNMNCLEVEKEGLLKFKQGLTDPSGRLSSWVGEDCCKWRGVSCYNRTGRVIKLKLGNPFPNSLEGDRTASELGGEINPSLLSLKYLNYLDLSKNNFEGMEIPKFIGSLRKLRYLNLSGASFGGIIPPNIANLSNLHYLDLNAYSIEPNKNGLEWLSGLSSLKYLNLGGIDLSKAAAYWLQTVNTLPSLLELHMPNCQLSNLSLSLPFLNFTSLSILDLSNNGFDSTIPHWLFNLSSLVYLDLNSNNLQGGLPDAFQNFTSLQLLDLSKNSNIEGELPRTLGNLCYLRTLILSVNKLSGEIAEFLDGLSACSYSTLENLDLGFNKLTGNLPDSLGHLKNLRYLQLWSNSFRGSIPESIGSLSSLQELYLSQNQMGGIIPDSLGQLSSLVVLELNENSWEGVITEAHFANLSSLKQLSITKSSPNVSLVFNISSDWAPPFKLTYINLRSCQLGPKFPTWLRTQNELTTIVLNNAGISGTIPDWLWKLDLQLSELDIAYNQLSGRVPNSLVFSYLANVDLSSNLFDGPLPLWSSNVSTLYLRGNLFSGPIPQNIGQVMPILTDLDISWNSLNGSIPLSMGDLQALITLVISNNNLSGEIPQFWNKMPSLYIVDMSNNSLSGTIPRSLGSLTALRFLVLSNNNLSGELPSQLQNCSVLESLDLGDNKFSGNIPSWIGESMPSLLILALQSNFFSGNIPSEICALSALHILDLSHNHVSGFIPPCFGNLSGFKSELSDDDLERYEGRLKLVAKGRALEYYSTLYLVNSLDLSNNSLSGEIPIELTSLLKLGTLNLSSNNLGEIYQKRLETCSGKIPTGNQFQTLIDPSIYQGNLALCGFPLTTECHDNNGTIPTGKGEDNDDEDGDDSELPWFFVSMGLGFIIGFWGVCGTLIIKTSWRYAYFRFVEKMKDRLLLAVALNVARAQEVNLHRPIILDGVTTSSTTAAFQISPLIAVDWSVKCIEIDKEAKLSFEKTVGGLPKSIDGTIRWHHADTSIPTIRVSFIELEQGPLSWLVGSGVVVVDPPRKGLDPSLVFFKGQERNGPWIYVQRKPRFRLKAKHLQKREPLLQHFNKGVLLAKFHAVQLPLWPDRQMVPPPSSTTGKPLHVVFLRTSTMRASFSTPLWGNYLWLGMMHAPQQLNFFIHGSGFASKKGRPLRCSIIS</sequence>
<comment type="subcellular location">
    <subcellularLocation>
        <location evidence="1">Cell membrane</location>
        <topology evidence="1">Single-pass type I membrane protein</topology>
    </subcellularLocation>
</comment>
<evidence type="ECO:0000313" key="16">
    <source>
        <dbReference type="Proteomes" id="UP000288805"/>
    </source>
</evidence>
<dbReference type="Pfam" id="PF13855">
    <property type="entry name" value="LRR_8"/>
    <property type="match status" value="2"/>
</dbReference>
<evidence type="ECO:0000256" key="5">
    <source>
        <dbReference type="ARBA" id="ARBA00022692"/>
    </source>
</evidence>
<feature type="domain" description="Disease resistance R13L4/SHOC-2-like LRR" evidence="14">
    <location>
        <begin position="360"/>
        <end position="506"/>
    </location>
</feature>
<keyword evidence="5 12" id="KW-0812">Transmembrane</keyword>
<keyword evidence="9 12" id="KW-0472">Membrane</keyword>
<dbReference type="Pfam" id="PF23598">
    <property type="entry name" value="LRR_14"/>
    <property type="match status" value="1"/>
</dbReference>
<feature type="transmembrane region" description="Helical" evidence="12">
    <location>
        <begin position="913"/>
        <end position="935"/>
    </location>
</feature>
<protein>
    <submittedName>
        <fullName evidence="15">LRR receptor-like serine/threonine-protein kinase FLS2</fullName>
    </submittedName>
</protein>
<comment type="similarity">
    <text evidence="2">Belongs to the RLP family.</text>
</comment>
<dbReference type="Pfam" id="PF00560">
    <property type="entry name" value="LRR_1"/>
    <property type="match status" value="4"/>
</dbReference>
<comment type="caution">
    <text evidence="15">The sequence shown here is derived from an EMBL/GenBank/DDBJ whole genome shotgun (WGS) entry which is preliminary data.</text>
</comment>
<evidence type="ECO:0000256" key="7">
    <source>
        <dbReference type="ARBA" id="ARBA00022737"/>
    </source>
</evidence>
<gene>
    <name evidence="15" type="primary">FLS2_54</name>
    <name evidence="15" type="ORF">CK203_067679</name>
</gene>
<evidence type="ECO:0000256" key="4">
    <source>
        <dbReference type="ARBA" id="ARBA00022614"/>
    </source>
</evidence>
<evidence type="ECO:0000256" key="2">
    <source>
        <dbReference type="ARBA" id="ARBA00009592"/>
    </source>
</evidence>